<dbReference type="EMBL" id="AGWN01000001">
    <property type="protein sequence ID" value="EPD31259.1"/>
    <property type="molecule type" value="Genomic_DNA"/>
</dbReference>
<accession>A0A9W5RF25</accession>
<evidence type="ECO:0000313" key="1">
    <source>
        <dbReference type="EMBL" id="EPD31259.1"/>
    </source>
</evidence>
<keyword evidence="2" id="KW-1185">Reference proteome</keyword>
<sequence length="233" mass="24142">MLTQKISNKPIDWKEVGIAATVGAVTGFVSMGVSNLIGAKMAQASPAAQKALLTHGNVDKVRSAGTGLWSRMNGTSAIQQAVKYEAKNSLNMATDNFTRKLLGDMAGEVVSSNAGYATETLIDANKIFTVEGLATSNAKGLVNAATKAHASALTFGVNPMPLDADTASLGEKWGRGIFKGAVDTTQRSFVDFVGHNIKNATEKDSVDGVTMGVDHSVNLAQGIASGIKDGLGK</sequence>
<dbReference type="Proteomes" id="UP000014387">
    <property type="component" value="Unassembled WGS sequence"/>
</dbReference>
<dbReference type="RefSeq" id="WP_016444370.1">
    <property type="nucleotide sequence ID" value="NZ_KE150266.1"/>
</dbReference>
<proteinExistence type="predicted"/>
<evidence type="ECO:0000313" key="2">
    <source>
        <dbReference type="Proteomes" id="UP000014387"/>
    </source>
</evidence>
<protein>
    <submittedName>
        <fullName evidence="1">Uncharacterized protein</fullName>
    </submittedName>
</protein>
<dbReference type="AlphaFoldDB" id="A0A9W5RF25"/>
<gene>
    <name evidence="1" type="ORF">HMPREF9238_01027</name>
</gene>
<reference evidence="1 2" key="1">
    <citation type="submission" date="2013-05" db="EMBL/GenBank/DDBJ databases">
        <title>The Genome Sequence of Actinomyces europaeus ACS-120-V-COL10B.</title>
        <authorList>
            <consortium name="The Broad Institute Genomics Platform"/>
            <person name="Earl A."/>
            <person name="Ward D."/>
            <person name="Feldgarden M."/>
            <person name="Gevers D."/>
            <person name="Saerens B."/>
            <person name="Vaneechoutte M."/>
            <person name="Walker B."/>
            <person name="Young S."/>
            <person name="Zeng Q."/>
            <person name="Gargeya S."/>
            <person name="Fitzgerald M."/>
            <person name="Haas B."/>
            <person name="Abouelleil A."/>
            <person name="Allen A.W."/>
            <person name="Alvarado L."/>
            <person name="Arachchi H.M."/>
            <person name="Berlin A.M."/>
            <person name="Chapman S.B."/>
            <person name="Gainer-Dewar J."/>
            <person name="Goldberg J."/>
            <person name="Griggs A."/>
            <person name="Gujja S."/>
            <person name="Hansen M."/>
            <person name="Howarth C."/>
            <person name="Imamovic A."/>
            <person name="Ireland A."/>
            <person name="Larimer J."/>
            <person name="McCowan C."/>
            <person name="Murphy C."/>
            <person name="Pearson M."/>
            <person name="Poon T.W."/>
            <person name="Priest M."/>
            <person name="Roberts A."/>
            <person name="Saif S."/>
            <person name="Shea T."/>
            <person name="Sisk P."/>
            <person name="Sykes S."/>
            <person name="Wortman J."/>
            <person name="Nusbaum C."/>
            <person name="Birren B."/>
        </authorList>
    </citation>
    <scope>NUCLEOTIDE SEQUENCE [LARGE SCALE GENOMIC DNA]</scope>
    <source>
        <strain evidence="1 2">ACS-120-V-Col10b</strain>
    </source>
</reference>
<comment type="caution">
    <text evidence="1">The sequence shown here is derived from an EMBL/GenBank/DDBJ whole genome shotgun (WGS) entry which is preliminary data.</text>
</comment>
<organism evidence="1 2">
    <name type="scientific">Gleimia europaea ACS-120-V-Col10b</name>
    <dbReference type="NCBI Taxonomy" id="883069"/>
    <lineage>
        <taxon>Bacteria</taxon>
        <taxon>Bacillati</taxon>
        <taxon>Actinomycetota</taxon>
        <taxon>Actinomycetes</taxon>
        <taxon>Actinomycetales</taxon>
        <taxon>Actinomycetaceae</taxon>
        <taxon>Gleimia</taxon>
    </lineage>
</organism>
<dbReference type="OrthoDB" id="9821866at2"/>
<name>A0A9W5RF25_9ACTO</name>